<dbReference type="GO" id="GO:0022857">
    <property type="term" value="F:transmembrane transporter activity"/>
    <property type="evidence" value="ECO:0007669"/>
    <property type="project" value="UniProtKB-ARBA"/>
</dbReference>
<dbReference type="InterPro" id="IPR017911">
    <property type="entry name" value="MacB-like_ATP-bd"/>
</dbReference>
<dbReference type="GO" id="GO:0016887">
    <property type="term" value="F:ATP hydrolysis activity"/>
    <property type="evidence" value="ECO:0007669"/>
    <property type="project" value="InterPro"/>
</dbReference>
<dbReference type="SMART" id="SM00382">
    <property type="entry name" value="AAA"/>
    <property type="match status" value="1"/>
</dbReference>
<reference evidence="6 7" key="1">
    <citation type="journal article" date="2015" name="Nature">
        <title>rRNA introns, odd ribosomes, and small enigmatic genomes across a large radiation of phyla.</title>
        <authorList>
            <person name="Brown C.T."/>
            <person name="Hug L.A."/>
            <person name="Thomas B.C."/>
            <person name="Sharon I."/>
            <person name="Castelle C.J."/>
            <person name="Singh A."/>
            <person name="Wilkins M.J."/>
            <person name="Williams K.H."/>
            <person name="Banfield J.F."/>
        </authorList>
    </citation>
    <scope>NUCLEOTIDE SEQUENCE [LARGE SCALE GENOMIC DNA]</scope>
</reference>
<dbReference type="Gene3D" id="3.40.50.300">
    <property type="entry name" value="P-loop containing nucleotide triphosphate hydrolases"/>
    <property type="match status" value="1"/>
</dbReference>
<dbReference type="InterPro" id="IPR003439">
    <property type="entry name" value="ABC_transporter-like_ATP-bd"/>
</dbReference>
<dbReference type="SUPFAM" id="SSF52540">
    <property type="entry name" value="P-loop containing nucleoside triphosphate hydrolases"/>
    <property type="match status" value="1"/>
</dbReference>
<accession>A0A0G0M8Q8</accession>
<comment type="caution">
    <text evidence="6">The sequence shown here is derived from an EMBL/GenBank/DDBJ whole genome shotgun (WGS) entry which is preliminary data.</text>
</comment>
<dbReference type="GO" id="GO:0005524">
    <property type="term" value="F:ATP binding"/>
    <property type="evidence" value="ECO:0007669"/>
    <property type="project" value="UniProtKB-KW"/>
</dbReference>
<keyword evidence="3" id="KW-0547">Nucleotide-binding</keyword>
<dbReference type="AlphaFoldDB" id="A0A0G0M8Q8"/>
<comment type="similarity">
    <text evidence="1">Belongs to the ABC transporter superfamily.</text>
</comment>
<dbReference type="EMBL" id="LBUU01000007">
    <property type="protein sequence ID" value="KKQ70059.1"/>
    <property type="molecule type" value="Genomic_DNA"/>
</dbReference>
<keyword evidence="4 6" id="KW-0067">ATP-binding</keyword>
<dbReference type="PANTHER" id="PTHR42798:SF7">
    <property type="entry name" value="ALPHA-D-RIBOSE 1-METHYLPHOSPHONATE 5-TRIPHOSPHATE SYNTHASE SUBUNIT PHNL"/>
    <property type="match status" value="1"/>
</dbReference>
<dbReference type="Proteomes" id="UP000034022">
    <property type="component" value="Unassembled WGS sequence"/>
</dbReference>
<keyword evidence="2" id="KW-0813">Transport</keyword>
<proteinExistence type="inferred from homology"/>
<gene>
    <name evidence="6" type="ORF">US91_C0007G0069</name>
</gene>
<dbReference type="Pfam" id="PF00005">
    <property type="entry name" value="ABC_tran"/>
    <property type="match status" value="1"/>
</dbReference>
<dbReference type="GO" id="GO:0098796">
    <property type="term" value="C:membrane protein complex"/>
    <property type="evidence" value="ECO:0007669"/>
    <property type="project" value="UniProtKB-ARBA"/>
</dbReference>
<evidence type="ECO:0000256" key="4">
    <source>
        <dbReference type="ARBA" id="ARBA00022840"/>
    </source>
</evidence>
<feature type="domain" description="ABC transporter" evidence="5">
    <location>
        <begin position="5"/>
        <end position="245"/>
    </location>
</feature>
<evidence type="ECO:0000313" key="6">
    <source>
        <dbReference type="EMBL" id="KKQ70059.1"/>
    </source>
</evidence>
<dbReference type="PANTHER" id="PTHR42798">
    <property type="entry name" value="LIPOPROTEIN-RELEASING SYSTEM ATP-BINDING PROTEIN LOLD"/>
    <property type="match status" value="1"/>
</dbReference>
<dbReference type="InterPro" id="IPR003593">
    <property type="entry name" value="AAA+_ATPase"/>
</dbReference>
<evidence type="ECO:0000313" key="7">
    <source>
        <dbReference type="Proteomes" id="UP000034022"/>
    </source>
</evidence>
<dbReference type="PROSITE" id="PS50893">
    <property type="entry name" value="ABC_TRANSPORTER_2"/>
    <property type="match status" value="1"/>
</dbReference>
<evidence type="ECO:0000256" key="3">
    <source>
        <dbReference type="ARBA" id="ARBA00022741"/>
    </source>
</evidence>
<sequence>MQPIIQVKNLDFIYNKGKDNEYHALINVSLDIYPEEYIIIFGPSGCGKSTLLNVIAGLETPNSGNVYAFGKDLTKLNEREYAEYHRRETGFVFQAYNLITSLTVLDNVALPQIFVNVRKGKRDAWAKQLLERFGILKQANKIPTELSGGQQQRIGIARAIVNNPKIVLADEPVGNLDSNSAKNVLEIITELNEKEKKTIIMVTHNPENLVCADRIIYMKDGVITHEVVNHDKKKKSPVKEGEKIDENIIKFKPPSLELRDLMRAYQGLSPEQINILIMPYKAKIFSHHFITTRNMDETSVFEEVMQRRLLGAISQDEFFEVLHRNSMEGGVGFDKRTAEKIVRRVSRVVGIAYYIYRQFHQAKNAEGEHMKISAEEKAEKTTNYLLDTCYKEHRAHLSVDQIKLITEMVRQRLSGSIQKDEFFKKLDLPEREGGVGLNSKTVKAITDELELILILGFGIVQTNEIDTEERKNVGTQTKEVKLDTGVSLQDAINMEQEREEELKRK</sequence>
<name>A0A0G0M8Q8_9BACT</name>
<dbReference type="CDD" id="cd03255">
    <property type="entry name" value="ABC_MJ0796_LolCDE_FtsE"/>
    <property type="match status" value="1"/>
</dbReference>
<dbReference type="InterPro" id="IPR027417">
    <property type="entry name" value="P-loop_NTPase"/>
</dbReference>
<evidence type="ECO:0000259" key="5">
    <source>
        <dbReference type="PROSITE" id="PS50893"/>
    </source>
</evidence>
<evidence type="ECO:0000256" key="2">
    <source>
        <dbReference type="ARBA" id="ARBA00022448"/>
    </source>
</evidence>
<organism evidence="6 7">
    <name type="scientific">Candidatus Falkowbacteria bacterium GW2011_GWE1_38_31</name>
    <dbReference type="NCBI Taxonomy" id="1618638"/>
    <lineage>
        <taxon>Bacteria</taxon>
        <taxon>Candidatus Falkowiibacteriota</taxon>
    </lineage>
</organism>
<protein>
    <submittedName>
        <fullName evidence="6">ABC transporter, ATP-binding protein</fullName>
    </submittedName>
</protein>
<dbReference type="FunFam" id="3.40.50.300:FF:000032">
    <property type="entry name" value="Export ABC transporter ATP-binding protein"/>
    <property type="match status" value="1"/>
</dbReference>
<dbReference type="PROSITE" id="PS00211">
    <property type="entry name" value="ABC_TRANSPORTER_1"/>
    <property type="match status" value="1"/>
</dbReference>
<dbReference type="InterPro" id="IPR017871">
    <property type="entry name" value="ABC_transporter-like_CS"/>
</dbReference>
<evidence type="ECO:0000256" key="1">
    <source>
        <dbReference type="ARBA" id="ARBA00005417"/>
    </source>
</evidence>